<dbReference type="PANTHER" id="PTHR11076:SF34">
    <property type="entry name" value="PROTEIN UMUC"/>
    <property type="match status" value="1"/>
</dbReference>
<evidence type="ECO:0000256" key="3">
    <source>
        <dbReference type="ARBA" id="ARBA00023199"/>
    </source>
</evidence>
<dbReference type="EMBL" id="JBHSDC010000031">
    <property type="protein sequence ID" value="MFC4233534.1"/>
    <property type="molecule type" value="Genomic_DNA"/>
</dbReference>
<dbReference type="InterPro" id="IPR043128">
    <property type="entry name" value="Rev_trsase/Diguanyl_cyclase"/>
</dbReference>
<evidence type="ECO:0000313" key="8">
    <source>
        <dbReference type="Proteomes" id="UP001595906"/>
    </source>
</evidence>
<dbReference type="Pfam" id="PF00817">
    <property type="entry name" value="IMS"/>
    <property type="match status" value="1"/>
</dbReference>
<evidence type="ECO:0000256" key="5">
    <source>
        <dbReference type="ARBA" id="ARBA00023236"/>
    </source>
</evidence>
<keyword evidence="2" id="KW-0227">DNA damage</keyword>
<dbReference type="RefSeq" id="WP_379015859.1">
    <property type="nucleotide sequence ID" value="NZ_JBHSDC010000031.1"/>
</dbReference>
<dbReference type="PROSITE" id="PS50173">
    <property type="entry name" value="UMUC"/>
    <property type="match status" value="1"/>
</dbReference>
<dbReference type="Gene3D" id="3.30.70.270">
    <property type="match status" value="1"/>
</dbReference>
<dbReference type="InterPro" id="IPR017961">
    <property type="entry name" value="DNA_pol_Y-fam_little_finger"/>
</dbReference>
<reference evidence="8" key="1">
    <citation type="journal article" date="2019" name="Int. J. Syst. Evol. Microbiol.">
        <title>The Global Catalogue of Microorganisms (GCM) 10K type strain sequencing project: providing services to taxonomists for standard genome sequencing and annotation.</title>
        <authorList>
            <consortium name="The Broad Institute Genomics Platform"/>
            <consortium name="The Broad Institute Genome Sequencing Center for Infectious Disease"/>
            <person name="Wu L."/>
            <person name="Ma J."/>
        </authorList>
    </citation>
    <scope>NUCLEOTIDE SEQUENCE [LARGE SCALE GENOMIC DNA]</scope>
    <source>
        <strain evidence="8">CECT 8010</strain>
    </source>
</reference>
<dbReference type="InterPro" id="IPR043502">
    <property type="entry name" value="DNA/RNA_pol_sf"/>
</dbReference>
<keyword evidence="3" id="KW-0741">SOS mutagenesis</keyword>
<evidence type="ECO:0000256" key="4">
    <source>
        <dbReference type="ARBA" id="ARBA00023204"/>
    </source>
</evidence>
<name>A0ABV8Q2N8_9BACT</name>
<dbReference type="InterPro" id="IPR001126">
    <property type="entry name" value="UmuC"/>
</dbReference>
<dbReference type="SUPFAM" id="SSF56672">
    <property type="entry name" value="DNA/RNA polymerases"/>
    <property type="match status" value="1"/>
</dbReference>
<evidence type="ECO:0000259" key="6">
    <source>
        <dbReference type="PROSITE" id="PS50173"/>
    </source>
</evidence>
<sequence>MKAIIDCNSFYCSCEKLFRPDLEHKPVVVLSNNDGCIISRSDEAKAFGVEMAGPYFKAKPLIEAHGVATFSSNYNLYGNLSWRVMETLRMLIGTDNVEVYSVDEAFLNLDKVPKQQLHETVRNIKDTVEMWTGIKVSIGVAPTKVLSKVANRLAKKNKVITNCILILDTPRKIEQALQRTEVEDIWGVGRQYAQKLRHMQIETAWQLSLKNIEWAHKHLGGVVGVRLLRELKGVESIVMEEELVNKKMIATTRMFGKPVKDIASIKEAVATYTSRAAEKLRRQYSAANIISVFVVPKEPSTTGRFRHGPSISAYTTLDNATSITNQLIKPAVKLVDSLFEEGRLYKKAGVTLSGIVPDSSIQGNLFVPEATNKSRMLMNMMDNMNFAMRDDIIKFAASGTTRNWKMQKNFHSPRYTTRWDELYEIG</sequence>
<evidence type="ECO:0000256" key="2">
    <source>
        <dbReference type="ARBA" id="ARBA00022763"/>
    </source>
</evidence>
<evidence type="ECO:0000313" key="7">
    <source>
        <dbReference type="EMBL" id="MFC4233534.1"/>
    </source>
</evidence>
<evidence type="ECO:0000256" key="1">
    <source>
        <dbReference type="ARBA" id="ARBA00010945"/>
    </source>
</evidence>
<keyword evidence="4" id="KW-0234">DNA repair</keyword>
<dbReference type="InterPro" id="IPR025188">
    <property type="entry name" value="DUF4113"/>
</dbReference>
<protein>
    <submittedName>
        <fullName evidence="7">Y-family DNA polymerase</fullName>
    </submittedName>
</protein>
<dbReference type="PANTHER" id="PTHR11076">
    <property type="entry name" value="DNA REPAIR POLYMERASE UMUC / TRANSFERASE FAMILY MEMBER"/>
    <property type="match status" value="1"/>
</dbReference>
<dbReference type="CDD" id="cd01700">
    <property type="entry name" value="PolY_Pol_V_umuC"/>
    <property type="match status" value="1"/>
</dbReference>
<gene>
    <name evidence="7" type="ORF">ACFOW1_16655</name>
</gene>
<organism evidence="7 8">
    <name type="scientific">Parasediminibacterium paludis</name>
    <dbReference type="NCBI Taxonomy" id="908966"/>
    <lineage>
        <taxon>Bacteria</taxon>
        <taxon>Pseudomonadati</taxon>
        <taxon>Bacteroidota</taxon>
        <taxon>Chitinophagia</taxon>
        <taxon>Chitinophagales</taxon>
        <taxon>Chitinophagaceae</taxon>
        <taxon>Parasediminibacterium</taxon>
    </lineage>
</organism>
<keyword evidence="5" id="KW-0742">SOS response</keyword>
<feature type="domain" description="UmuC" evidence="6">
    <location>
        <begin position="2"/>
        <end position="189"/>
    </location>
</feature>
<proteinExistence type="inferred from homology"/>
<dbReference type="Pfam" id="PF11799">
    <property type="entry name" value="IMS_C"/>
    <property type="match status" value="1"/>
</dbReference>
<dbReference type="Gene3D" id="1.10.150.20">
    <property type="entry name" value="5' to 3' exonuclease, C-terminal subdomain"/>
    <property type="match status" value="1"/>
</dbReference>
<keyword evidence="8" id="KW-1185">Reference proteome</keyword>
<dbReference type="InterPro" id="IPR050116">
    <property type="entry name" value="DNA_polymerase-Y"/>
</dbReference>
<comment type="similarity">
    <text evidence="1">Belongs to the DNA polymerase type-Y family.</text>
</comment>
<comment type="caution">
    <text evidence="7">The sequence shown here is derived from an EMBL/GenBank/DDBJ whole genome shotgun (WGS) entry which is preliminary data.</text>
</comment>
<dbReference type="Pfam" id="PF13438">
    <property type="entry name" value="DUF4113"/>
    <property type="match status" value="1"/>
</dbReference>
<dbReference type="Gene3D" id="3.40.1170.60">
    <property type="match status" value="1"/>
</dbReference>
<accession>A0ABV8Q2N8</accession>
<dbReference type="Proteomes" id="UP001595906">
    <property type="component" value="Unassembled WGS sequence"/>
</dbReference>